<dbReference type="EMBL" id="LSMT01000590">
    <property type="protein sequence ID" value="PFX15960.1"/>
    <property type="molecule type" value="Genomic_DNA"/>
</dbReference>
<dbReference type="STRING" id="50429.A0A2B4RHK5"/>
<evidence type="ECO:0000313" key="3">
    <source>
        <dbReference type="EMBL" id="PFX15960.1"/>
    </source>
</evidence>
<keyword evidence="4" id="KW-1185">Reference proteome</keyword>
<dbReference type="AlphaFoldDB" id="A0A2B4RHK5"/>
<evidence type="ECO:0000256" key="1">
    <source>
        <dbReference type="SAM" id="MobiDB-lite"/>
    </source>
</evidence>
<comment type="caution">
    <text evidence="3">The sequence shown here is derived from an EMBL/GenBank/DDBJ whole genome shotgun (WGS) entry which is preliminary data.</text>
</comment>
<organism evidence="3 4">
    <name type="scientific">Stylophora pistillata</name>
    <name type="common">Smooth cauliflower coral</name>
    <dbReference type="NCBI Taxonomy" id="50429"/>
    <lineage>
        <taxon>Eukaryota</taxon>
        <taxon>Metazoa</taxon>
        <taxon>Cnidaria</taxon>
        <taxon>Anthozoa</taxon>
        <taxon>Hexacorallia</taxon>
        <taxon>Scleractinia</taxon>
        <taxon>Astrocoeniina</taxon>
        <taxon>Pocilloporidae</taxon>
        <taxon>Stylophora</taxon>
    </lineage>
</organism>
<dbReference type="PROSITE" id="PS50888">
    <property type="entry name" value="BHLH"/>
    <property type="match status" value="1"/>
</dbReference>
<feature type="compositionally biased region" description="Basic residues" evidence="1">
    <location>
        <begin position="10"/>
        <end position="20"/>
    </location>
</feature>
<dbReference type="OrthoDB" id="5990639at2759"/>
<feature type="region of interest" description="Disordered" evidence="1">
    <location>
        <begin position="1"/>
        <end position="20"/>
    </location>
</feature>
<accession>A0A2B4RHK5</accession>
<gene>
    <name evidence="3" type="primary">Neurog1</name>
    <name evidence="3" type="ORF">AWC38_SpisGene19794</name>
</gene>
<dbReference type="SUPFAM" id="SSF47459">
    <property type="entry name" value="HLH, helix-loop-helix DNA-binding domain"/>
    <property type="match status" value="1"/>
</dbReference>
<name>A0A2B4RHK5_STYPI</name>
<dbReference type="Proteomes" id="UP000225706">
    <property type="component" value="Unassembled WGS sequence"/>
</dbReference>
<evidence type="ECO:0000259" key="2">
    <source>
        <dbReference type="PROSITE" id="PS50888"/>
    </source>
</evidence>
<dbReference type="InterPro" id="IPR011598">
    <property type="entry name" value="bHLH_dom"/>
</dbReference>
<evidence type="ECO:0000313" key="4">
    <source>
        <dbReference type="Proteomes" id="UP000225706"/>
    </source>
</evidence>
<dbReference type="Gene3D" id="4.10.280.10">
    <property type="entry name" value="Helix-loop-helix DNA-binding domain"/>
    <property type="match status" value="1"/>
</dbReference>
<dbReference type="InterPro" id="IPR036638">
    <property type="entry name" value="HLH_DNA-bd_sf"/>
</dbReference>
<proteinExistence type="predicted"/>
<feature type="domain" description="BHLH" evidence="2">
    <location>
        <begin position="20"/>
        <end position="72"/>
    </location>
</feature>
<reference evidence="4" key="1">
    <citation type="journal article" date="2017" name="bioRxiv">
        <title>Comparative analysis of the genomes of Stylophora pistillata and Acropora digitifera provides evidence for extensive differences between species of corals.</title>
        <authorList>
            <person name="Voolstra C.R."/>
            <person name="Li Y."/>
            <person name="Liew Y.J."/>
            <person name="Baumgarten S."/>
            <person name="Zoccola D."/>
            <person name="Flot J.-F."/>
            <person name="Tambutte S."/>
            <person name="Allemand D."/>
            <person name="Aranda M."/>
        </authorList>
    </citation>
    <scope>NUCLEOTIDE SEQUENCE [LARGE SCALE GENOMIC DNA]</scope>
</reference>
<dbReference type="SMART" id="SM00353">
    <property type="entry name" value="HLH"/>
    <property type="match status" value="1"/>
</dbReference>
<protein>
    <submittedName>
        <fullName evidence="3">Neurogenin-1</fullName>
    </submittedName>
</protein>
<dbReference type="Pfam" id="PF00010">
    <property type="entry name" value="HLH"/>
    <property type="match status" value="1"/>
</dbReference>
<dbReference type="PANTHER" id="PTHR35450:SF2">
    <property type="entry name" value="REVERSE TRANSCRIPTASE DOMAIN-CONTAINING PROTEIN"/>
    <property type="match status" value="1"/>
</dbReference>
<dbReference type="GO" id="GO:0046983">
    <property type="term" value="F:protein dimerization activity"/>
    <property type="evidence" value="ECO:0007669"/>
    <property type="project" value="InterPro"/>
</dbReference>
<dbReference type="PANTHER" id="PTHR35450">
    <property type="entry name" value="REVERSE TRANSCRIPTASE DOMAIN-CONTAINING PROTEIN"/>
    <property type="match status" value="1"/>
</dbReference>
<dbReference type="CDD" id="cd11390">
    <property type="entry name" value="bHLH_TS"/>
    <property type="match status" value="1"/>
</dbReference>
<sequence>MEGIVDDRTKKTRKRQMSKAKRVLANRRERERVRKMNDAFEELRSAIPNYEDTRVKTKLELLRIATNYIRSLKDYIQNSVHGQEGYNIAVNSHMFQPDFEMESSTAKSFPPPFPAALPPAYTELPNQFQFPQQHVGQFPSSVSNVSISESSHQEFCNLLATSLADSHSGENLLFNLQIELDIFDHEGKELNKLTVRLFTARYYRALGYLMWTQQWLVTELKKLDREARKIIVENGGKHHSGSTAILYLPKEKGGRGLRSIEEEYKVTNIKAAVKLYSNSDPAMAMVREFEERAEELGHIKIRKIGRHLAPRPSLKRNGSSGREVITAENLKVELRRVLEEKTWEAVHEQNWQGKLLSARTEDESLNFNGCYWWLSSWKQFATHTVAGMFELYEKLLPTKLYACQKTHTDPTGEVKCRLCGKTPESVAHVLAGFTTLAQNKYLTQHNAALKILFFEILHDLGLVDTVPPWYSPLKPKPVYEANNAQAFWDVPLFVEHQEVRANKIDARIIDHESRRVITLEMSCPWITNWGKKNEEKTSKYGPFRRELKRKYQGYDVKQYIIIMDALGGWCRDLEAEMKELVGNKSNGVLQNRQKAVISGTLNISRTFKVVT</sequence>